<keyword evidence="7" id="KW-1185">Reference proteome</keyword>
<comment type="caution">
    <text evidence="6">The sequence shown here is derived from an EMBL/GenBank/DDBJ whole genome shotgun (WGS) entry which is preliminary data.</text>
</comment>
<dbReference type="GO" id="GO:0071555">
    <property type="term" value="P:cell wall organization"/>
    <property type="evidence" value="ECO:0007669"/>
    <property type="project" value="UniProtKB-KW"/>
</dbReference>
<evidence type="ECO:0000256" key="1">
    <source>
        <dbReference type="ARBA" id="ARBA00023239"/>
    </source>
</evidence>
<dbReference type="CDD" id="cd22268">
    <property type="entry name" value="DPBB_RlpA-like"/>
    <property type="match status" value="1"/>
</dbReference>
<dbReference type="HAMAP" id="MF_02071">
    <property type="entry name" value="RlpA"/>
    <property type="match status" value="1"/>
</dbReference>
<evidence type="ECO:0000256" key="2">
    <source>
        <dbReference type="ARBA" id="ARBA00023316"/>
    </source>
</evidence>
<comment type="similarity">
    <text evidence="3 4">Belongs to the RlpA family.</text>
</comment>
<sequence>MPRQELQQCVDIPYAAPQGTATLQVLLRGNVIGAVNSTNDTEQVAQSLQAMLVDEPINPHEIAPVLGSPQPAIRLSSDILLKILTQENRDDVSVDSALALSNEWAAIAWSDHLRQKMGAAPLDAGTIQLMFKGLKPSEQELNGIASWYGPYFHGRLTANGETFDQNTLTAAHKSLPFNTILQVRNLNNNRTVVVRINDRGPYIGKRSLDLSKAAAQCLGSDKVGVIPYEAVLLE</sequence>
<dbReference type="EC" id="4.2.2.-" evidence="3"/>
<comment type="function">
    <text evidence="3">Lytic transglycosylase with a strong preference for naked glycan strands that lack stem peptides.</text>
</comment>
<dbReference type="PANTHER" id="PTHR34183">
    <property type="entry name" value="ENDOLYTIC PEPTIDOGLYCAN TRANSGLYCOSYLASE RLPA"/>
    <property type="match status" value="1"/>
</dbReference>
<dbReference type="SUPFAM" id="SSF50685">
    <property type="entry name" value="Barwin-like endoglucanases"/>
    <property type="match status" value="1"/>
</dbReference>
<keyword evidence="2 3" id="KW-0961">Cell wall biogenesis/degradation</keyword>
<feature type="domain" description="RlpA-like protein double-psi beta-barrel" evidence="5">
    <location>
        <begin position="142"/>
        <end position="227"/>
    </location>
</feature>
<dbReference type="AlphaFoldDB" id="A0A6M0RX93"/>
<dbReference type="GO" id="GO:0000270">
    <property type="term" value="P:peptidoglycan metabolic process"/>
    <property type="evidence" value="ECO:0007669"/>
    <property type="project" value="UniProtKB-UniRule"/>
</dbReference>
<dbReference type="GO" id="GO:0008932">
    <property type="term" value="F:lytic endotransglycosylase activity"/>
    <property type="evidence" value="ECO:0007669"/>
    <property type="project" value="UniProtKB-UniRule"/>
</dbReference>
<dbReference type="InterPro" id="IPR036908">
    <property type="entry name" value="RlpA-like_sf"/>
</dbReference>
<protein>
    <recommendedName>
        <fullName evidence="3">Probable endolytic peptidoglycan transglycosylase RlpA</fullName>
        <ecNumber evidence="3">4.2.2.-</ecNumber>
    </recommendedName>
</protein>
<dbReference type="Pfam" id="PF03330">
    <property type="entry name" value="DPBB_1"/>
    <property type="match status" value="1"/>
</dbReference>
<dbReference type="EMBL" id="QXHD01000004">
    <property type="protein sequence ID" value="NEZ60493.1"/>
    <property type="molecule type" value="Genomic_DNA"/>
</dbReference>
<name>A0A6M0RX93_9CYAN</name>
<gene>
    <name evidence="3" type="primary">rlpA</name>
    <name evidence="6" type="ORF">DXZ20_33610</name>
</gene>
<proteinExistence type="inferred from homology"/>
<accession>A0A6M0RX93</accession>
<dbReference type="Gene3D" id="2.40.40.10">
    <property type="entry name" value="RlpA-like domain"/>
    <property type="match status" value="1"/>
</dbReference>
<evidence type="ECO:0000259" key="5">
    <source>
        <dbReference type="Pfam" id="PF03330"/>
    </source>
</evidence>
<organism evidence="6 7">
    <name type="scientific">Adonisia turfae CCMR0081</name>
    <dbReference type="NCBI Taxonomy" id="2292702"/>
    <lineage>
        <taxon>Bacteria</taxon>
        <taxon>Bacillati</taxon>
        <taxon>Cyanobacteriota</taxon>
        <taxon>Adonisia</taxon>
        <taxon>Adonisia turfae</taxon>
    </lineage>
</organism>
<evidence type="ECO:0000256" key="4">
    <source>
        <dbReference type="RuleBase" id="RU003495"/>
    </source>
</evidence>
<evidence type="ECO:0000313" key="6">
    <source>
        <dbReference type="EMBL" id="NEZ60493.1"/>
    </source>
</evidence>
<dbReference type="InterPro" id="IPR009009">
    <property type="entry name" value="RlpA-like_DPBB"/>
</dbReference>
<dbReference type="InterPro" id="IPR034718">
    <property type="entry name" value="RlpA"/>
</dbReference>
<keyword evidence="1 3" id="KW-0456">Lyase</keyword>
<dbReference type="InterPro" id="IPR012997">
    <property type="entry name" value="RplA"/>
</dbReference>
<dbReference type="NCBIfam" id="TIGR00413">
    <property type="entry name" value="rlpA"/>
    <property type="match status" value="1"/>
</dbReference>
<dbReference type="Proteomes" id="UP000481033">
    <property type="component" value="Unassembled WGS sequence"/>
</dbReference>
<dbReference type="PANTHER" id="PTHR34183:SF1">
    <property type="entry name" value="ENDOLYTIC PEPTIDOGLYCAN TRANSGLYCOSYLASE RLPA"/>
    <property type="match status" value="1"/>
</dbReference>
<evidence type="ECO:0000256" key="3">
    <source>
        <dbReference type="HAMAP-Rule" id="MF_02071"/>
    </source>
</evidence>
<evidence type="ECO:0000313" key="7">
    <source>
        <dbReference type="Proteomes" id="UP000481033"/>
    </source>
</evidence>
<reference evidence="6 7" key="1">
    <citation type="journal article" date="2020" name="Microb. Ecol.">
        <title>Ecogenomics of the Marine Benthic Filamentous Cyanobacterium Adonisia.</title>
        <authorList>
            <person name="Walter J.M."/>
            <person name="Coutinho F.H."/>
            <person name="Leomil L."/>
            <person name="Hargreaves P.I."/>
            <person name="Campeao M.E."/>
            <person name="Vieira V.V."/>
            <person name="Silva B.S."/>
            <person name="Fistarol G.O."/>
            <person name="Salomon P.S."/>
            <person name="Sawabe T."/>
            <person name="Mino S."/>
            <person name="Hosokawa M."/>
            <person name="Miyashita H."/>
            <person name="Maruyama F."/>
            <person name="van Verk M.C."/>
            <person name="Dutilh B.E."/>
            <person name="Thompson C.C."/>
            <person name="Thompson F.L."/>
        </authorList>
    </citation>
    <scope>NUCLEOTIDE SEQUENCE [LARGE SCALE GENOMIC DNA]</scope>
    <source>
        <strain evidence="6 7">CCMR0081</strain>
    </source>
</reference>